<evidence type="ECO:0000313" key="2">
    <source>
        <dbReference type="Proteomes" id="UP000521943"/>
    </source>
</evidence>
<comment type="caution">
    <text evidence="1">The sequence shown here is derived from an EMBL/GenBank/DDBJ whole genome shotgun (WGS) entry which is preliminary data.</text>
</comment>
<name>A0A8H6M0Y7_9AGAR</name>
<dbReference type="EMBL" id="JACGCI010000078">
    <property type="protein sequence ID" value="KAF6747692.1"/>
    <property type="molecule type" value="Genomic_DNA"/>
</dbReference>
<protein>
    <submittedName>
        <fullName evidence="1">Uncharacterized protein</fullName>
    </submittedName>
</protein>
<proteinExistence type="predicted"/>
<reference evidence="1 2" key="1">
    <citation type="submission" date="2020-07" db="EMBL/GenBank/DDBJ databases">
        <title>Comparative genomics of pyrophilous fungi reveals a link between fire events and developmental genes.</title>
        <authorList>
            <consortium name="DOE Joint Genome Institute"/>
            <person name="Steindorff A.S."/>
            <person name="Carver A."/>
            <person name="Calhoun S."/>
            <person name="Stillman K."/>
            <person name="Liu H."/>
            <person name="Lipzen A."/>
            <person name="Pangilinan J."/>
            <person name="Labutti K."/>
            <person name="Bruns T.D."/>
            <person name="Grigoriev I.V."/>
        </authorList>
    </citation>
    <scope>NUCLEOTIDE SEQUENCE [LARGE SCALE GENOMIC DNA]</scope>
    <source>
        <strain evidence="1 2">CBS 144469</strain>
    </source>
</reference>
<dbReference type="AlphaFoldDB" id="A0A8H6M0Y7"/>
<keyword evidence="2" id="KW-1185">Reference proteome</keyword>
<dbReference type="Proteomes" id="UP000521943">
    <property type="component" value="Unassembled WGS sequence"/>
</dbReference>
<organism evidence="1 2">
    <name type="scientific">Ephemerocybe angulata</name>
    <dbReference type="NCBI Taxonomy" id="980116"/>
    <lineage>
        <taxon>Eukaryota</taxon>
        <taxon>Fungi</taxon>
        <taxon>Dikarya</taxon>
        <taxon>Basidiomycota</taxon>
        <taxon>Agaricomycotina</taxon>
        <taxon>Agaricomycetes</taxon>
        <taxon>Agaricomycetidae</taxon>
        <taxon>Agaricales</taxon>
        <taxon>Agaricineae</taxon>
        <taxon>Psathyrellaceae</taxon>
        <taxon>Ephemerocybe</taxon>
    </lineage>
</organism>
<accession>A0A8H6M0Y7</accession>
<evidence type="ECO:0000313" key="1">
    <source>
        <dbReference type="EMBL" id="KAF6747692.1"/>
    </source>
</evidence>
<sequence length="321" mass="36023">MHWTYGLSNPKKVITHGDMDPWLEEEAHNPPCLRHVCVYLVGPEEWNPEAGYSPSDLRESFLANDLAWLAERMRRMLLLDSKGVMINPARAALHQVDVLEQGLSSYFTIPPGSAPLREDGNPRTACYFVSGIVAKSMLRQPASRGEGTLLRSSDHRINIWGLRHEFQRALAYLGAVSHQTNLVYDSFLGECLVFQTRPEGSSNVLGSSIWEDKPKVYFQGSVDPIDGAEYFASYDFPNGLTFDTEANVTPQVPVYDATDPSFEVGENVWEDVKKLPRHIGEVSTEAVVTVAYTAELVYCPFAIPPSRKVELYVQFVIIHKM</sequence>
<gene>
    <name evidence="1" type="ORF">DFP72DRAFT_1074982</name>
</gene>